<dbReference type="FunFam" id="1.20.1250.20:FF:000383">
    <property type="entry name" value="Blast:Monocarboxylate transporter 13"/>
    <property type="match status" value="1"/>
</dbReference>
<dbReference type="InterPro" id="IPR011701">
    <property type="entry name" value="MFS"/>
</dbReference>
<feature type="transmembrane region" description="Helical" evidence="2">
    <location>
        <begin position="110"/>
        <end position="134"/>
    </location>
</feature>
<dbReference type="GO" id="GO:0008028">
    <property type="term" value="F:monocarboxylic acid transmembrane transporter activity"/>
    <property type="evidence" value="ECO:0007669"/>
    <property type="project" value="TreeGrafter"/>
</dbReference>
<dbReference type="AlphaFoldDB" id="A0A0K8TP79"/>
<feature type="region of interest" description="Disordered" evidence="1">
    <location>
        <begin position="1"/>
        <end position="29"/>
    </location>
</feature>
<keyword evidence="2" id="KW-1133">Transmembrane helix</keyword>
<keyword evidence="2" id="KW-0472">Membrane</keyword>
<feature type="transmembrane region" description="Helical" evidence="2">
    <location>
        <begin position="474"/>
        <end position="499"/>
    </location>
</feature>
<feature type="transmembrane region" description="Helical" evidence="2">
    <location>
        <begin position="173"/>
        <end position="194"/>
    </location>
</feature>
<name>A0A0K8TP79_TABBR</name>
<dbReference type="EMBL" id="GDAI01001416">
    <property type="protein sequence ID" value="JAI16187.1"/>
    <property type="molecule type" value="mRNA"/>
</dbReference>
<dbReference type="CDD" id="cd17352">
    <property type="entry name" value="MFS_MCT_SLC16"/>
    <property type="match status" value="1"/>
</dbReference>
<proteinExistence type="evidence at transcript level"/>
<keyword evidence="2" id="KW-0812">Transmembrane</keyword>
<dbReference type="SUPFAM" id="SSF103473">
    <property type="entry name" value="MFS general substrate transporter"/>
    <property type="match status" value="1"/>
</dbReference>
<accession>A0A0K8TP79</accession>
<feature type="transmembrane region" description="Helical" evidence="2">
    <location>
        <begin position="39"/>
        <end position="59"/>
    </location>
</feature>
<feature type="non-terminal residue" evidence="3">
    <location>
        <position position="1"/>
    </location>
</feature>
<feature type="transmembrane region" description="Helical" evidence="2">
    <location>
        <begin position="391"/>
        <end position="411"/>
    </location>
</feature>
<evidence type="ECO:0000313" key="3">
    <source>
        <dbReference type="EMBL" id="JAI16187.1"/>
    </source>
</evidence>
<organism evidence="3">
    <name type="scientific">Tabanus bromius</name>
    <name type="common">Band-eyed brown horse fly</name>
    <dbReference type="NCBI Taxonomy" id="304241"/>
    <lineage>
        <taxon>Eukaryota</taxon>
        <taxon>Metazoa</taxon>
        <taxon>Ecdysozoa</taxon>
        <taxon>Arthropoda</taxon>
        <taxon>Hexapoda</taxon>
        <taxon>Insecta</taxon>
        <taxon>Pterygota</taxon>
        <taxon>Neoptera</taxon>
        <taxon>Endopterygota</taxon>
        <taxon>Diptera</taxon>
        <taxon>Brachycera</taxon>
        <taxon>Tabanomorpha</taxon>
        <taxon>Tabanoidea</taxon>
        <taxon>Tabanidae</taxon>
        <taxon>Tabanus</taxon>
    </lineage>
</organism>
<dbReference type="PANTHER" id="PTHR11360:SF8">
    <property type="entry name" value="BCDNA.LD28120-RELATED"/>
    <property type="match status" value="1"/>
</dbReference>
<dbReference type="Gene3D" id="1.20.1250.20">
    <property type="entry name" value="MFS general substrate transporter like domains"/>
    <property type="match status" value="1"/>
</dbReference>
<sequence>KMKITTDTKQKNQKPAIPVKKKRRNKGDLGPDFVAPDGGWGWAVCVATGFAYFCGMPVFQQFGLIFRDRLLYLGLANTEVTTLFNVNSAISSCSGLFIGPMYRVLTFRQLAVMGAILMTLGLFCASFSNSFITYLLTFSVLYGFGLGINKASATLALYTYFKEKRRIAAGIQWTIIGIGPIVMPYIVASLVPVFGVQGTVILFSGIACHAAVCGMIYQPVWRHVRKRDKLKVMEEQGIVLANVCEYCKKPKQIKYIYDSAKIPANGNTEPDSPMLAQTNQGVPRKIDEERNEEGLELTNHLNKEKEERCTCPVKTETPLKDKNRNEVKTDDTESKESLSFRQKIVAFFDLDLLKDFTFVNLMVGLTTANFAEMNYTLLTPFILRDYGFDPTSIADIMALLAMTDVSLRFLIPFIVNKVAWQNKTFFAVGVIAMALGRIVIAHTRNYYTILFISAWIGLGKALRTVFMTLVIPSYVPLAQLSAAVGLELLFRGIFTLAVGPLVGKIRDASNYTVTLHCLNIATFWTILSWWLEDVYRSRKKKQALKSDTKL</sequence>
<feature type="transmembrane region" description="Helical" evidence="2">
    <location>
        <begin position="140"/>
        <end position="161"/>
    </location>
</feature>
<dbReference type="Pfam" id="PF07690">
    <property type="entry name" value="MFS_1"/>
    <property type="match status" value="1"/>
</dbReference>
<evidence type="ECO:0000256" key="2">
    <source>
        <dbReference type="SAM" id="Phobius"/>
    </source>
</evidence>
<evidence type="ECO:0000256" key="1">
    <source>
        <dbReference type="SAM" id="MobiDB-lite"/>
    </source>
</evidence>
<feature type="transmembrane region" description="Helical" evidence="2">
    <location>
        <begin position="446"/>
        <end position="462"/>
    </location>
</feature>
<feature type="transmembrane region" description="Helical" evidence="2">
    <location>
        <begin position="511"/>
        <end position="531"/>
    </location>
</feature>
<feature type="transmembrane region" description="Helical" evidence="2">
    <location>
        <begin position="423"/>
        <end position="440"/>
    </location>
</feature>
<feature type="compositionally biased region" description="Basic and acidic residues" evidence="1">
    <location>
        <begin position="1"/>
        <end position="10"/>
    </location>
</feature>
<dbReference type="InterPro" id="IPR050327">
    <property type="entry name" value="Proton-linked_MCT"/>
</dbReference>
<feature type="transmembrane region" description="Helical" evidence="2">
    <location>
        <begin position="200"/>
        <end position="221"/>
    </location>
</feature>
<reference evidence="3" key="1">
    <citation type="journal article" date="2015" name="Insect Biochem. Mol. Biol.">
        <title>An insight into the sialome of the horse fly, Tabanus bromius.</title>
        <authorList>
            <person name="Ribeiro J.M."/>
            <person name="Kazimirova M."/>
            <person name="Takac P."/>
            <person name="Andersen J.F."/>
            <person name="Francischetti I.M."/>
        </authorList>
    </citation>
    <scope>NUCLEOTIDE SEQUENCE</scope>
</reference>
<protein>
    <submittedName>
        <fullName evidence="3">Putative monocarboxylate transporter</fullName>
    </submittedName>
</protein>
<feature type="transmembrane region" description="Helical" evidence="2">
    <location>
        <begin position="352"/>
        <end position="371"/>
    </location>
</feature>
<dbReference type="InterPro" id="IPR036259">
    <property type="entry name" value="MFS_trans_sf"/>
</dbReference>
<dbReference type="PANTHER" id="PTHR11360">
    <property type="entry name" value="MONOCARBOXYLATE TRANSPORTER"/>
    <property type="match status" value="1"/>
</dbReference>